<protein>
    <submittedName>
        <fullName evidence="1">Uncharacterized protein</fullName>
    </submittedName>
</protein>
<gene>
    <name evidence="1" type="ORF">S12H4_17508</name>
</gene>
<evidence type="ECO:0000313" key="1">
    <source>
        <dbReference type="EMBL" id="GAI85647.1"/>
    </source>
</evidence>
<comment type="caution">
    <text evidence="1">The sequence shown here is derived from an EMBL/GenBank/DDBJ whole genome shotgun (WGS) entry which is preliminary data.</text>
</comment>
<accession>X1RXZ4</accession>
<name>X1RXZ4_9ZZZZ</name>
<dbReference type="AlphaFoldDB" id="X1RXZ4"/>
<feature type="non-terminal residue" evidence="1">
    <location>
        <position position="323"/>
    </location>
</feature>
<proteinExistence type="predicted"/>
<dbReference type="EMBL" id="BARW01008568">
    <property type="protein sequence ID" value="GAI85647.1"/>
    <property type="molecule type" value="Genomic_DNA"/>
</dbReference>
<reference evidence="1" key="1">
    <citation type="journal article" date="2014" name="Front. Microbiol.">
        <title>High frequency of phylogenetically diverse reductive dehalogenase-homologous genes in deep subseafloor sedimentary metagenomes.</title>
        <authorList>
            <person name="Kawai M."/>
            <person name="Futagami T."/>
            <person name="Toyoda A."/>
            <person name="Takaki Y."/>
            <person name="Nishi S."/>
            <person name="Hori S."/>
            <person name="Arai W."/>
            <person name="Tsubouchi T."/>
            <person name="Morono Y."/>
            <person name="Uchiyama I."/>
            <person name="Ito T."/>
            <person name="Fujiyama A."/>
            <person name="Inagaki F."/>
            <person name="Takami H."/>
        </authorList>
    </citation>
    <scope>NUCLEOTIDE SEQUENCE</scope>
    <source>
        <strain evidence="1">Expedition CK06-06</strain>
    </source>
</reference>
<organism evidence="1">
    <name type="scientific">marine sediment metagenome</name>
    <dbReference type="NCBI Taxonomy" id="412755"/>
    <lineage>
        <taxon>unclassified sequences</taxon>
        <taxon>metagenomes</taxon>
        <taxon>ecological metagenomes</taxon>
    </lineage>
</organism>
<sequence>MSNSKNVDHFVLCVKDNRHIFNEEVYKLTGLTIDEVRKKHKVRLGFQILPGQQVSIIADEILTVGKLQYNISDIHFVYDHQGITEEIKQRLITAGCHYVRVSSPKGWFHVDRMDYQKALTVDVIRFSSGFINTFWRSNLSNRLAMIHVLLGFASNNQKLQFFKDKIGDTYQYGRNCHSSILCNLSEATAAEVTWRVTNELLGPCGIVISNRVSSRLFSLKRVVGNYKTMARTKGDVLFNYMFILCEEELWVILEELGLKYLGVGGFNHFSYYSDLSWMGLVLDLCEALKFAGHVALVKTIVEKRITDSSISSLDVFRGEVIYV</sequence>